<name>A0A0B7FR18_THACB</name>
<evidence type="ECO:0000313" key="4">
    <source>
        <dbReference type="EMBL" id="CEL59369.1"/>
    </source>
</evidence>
<accession>A0A0B7FR18</accession>
<evidence type="ECO:0000256" key="3">
    <source>
        <dbReference type="SAM" id="MobiDB-lite"/>
    </source>
</evidence>
<dbReference type="OrthoDB" id="263560at2759"/>
<evidence type="ECO:0000313" key="5">
    <source>
        <dbReference type="Proteomes" id="UP000059188"/>
    </source>
</evidence>
<proteinExistence type="inferred from homology"/>
<evidence type="ECO:0000256" key="1">
    <source>
        <dbReference type="ARBA" id="ARBA00006524"/>
    </source>
</evidence>
<dbReference type="AlphaFoldDB" id="A0A0B7FR18"/>
<dbReference type="PANTHER" id="PTHR21250">
    <property type="entry name" value="PRE-RRNA-PROCESSING PROTEIN TSR2 HOMOLOG"/>
    <property type="match status" value="1"/>
</dbReference>
<feature type="region of interest" description="Disordered" evidence="3">
    <location>
        <begin position="124"/>
        <end position="188"/>
    </location>
</feature>
<evidence type="ECO:0008006" key="6">
    <source>
        <dbReference type="Google" id="ProtNLM"/>
    </source>
</evidence>
<dbReference type="EMBL" id="LN679103">
    <property type="protein sequence ID" value="CEL59369.1"/>
    <property type="molecule type" value="Genomic_DNA"/>
</dbReference>
<dbReference type="InterPro" id="IPR019398">
    <property type="entry name" value="Pre-rRNA_process_TSR2"/>
</dbReference>
<protein>
    <recommendedName>
        <fullName evidence="6">Pre-rRNA-processing protein TSR2</fullName>
    </recommendedName>
</protein>
<gene>
    <name evidence="4" type="ORF">RSOLAG1IB_03302</name>
</gene>
<dbReference type="STRING" id="1108050.A0A0B7FR18"/>
<sequence>MASDSNQTRDMVLFARGVIALLDGWDILRLAIAEGWGGPESSAKRTWLASTIVDEFESSTASNSPDLDYVSDLILQAMSDEFDVDIDDGSTDRIAESMVKLWAAEPAVAAQMVTQFQAAAERKSKVKVQASRGEGNGDSDWESDSEDEDGVPRLIESGVQSVVPREKPEPVVDEDGFTLVQGKGKGKH</sequence>
<reference evidence="4 5" key="1">
    <citation type="submission" date="2014-11" db="EMBL/GenBank/DDBJ databases">
        <authorList>
            <person name="Wibberg Daniel"/>
        </authorList>
    </citation>
    <scope>NUCLEOTIDE SEQUENCE [LARGE SCALE GENOMIC DNA]</scope>
    <source>
        <strain evidence="4">Rhizoctonia solani AG1-IB 7/3/14</strain>
    </source>
</reference>
<keyword evidence="2" id="KW-0698">rRNA processing</keyword>
<keyword evidence="5" id="KW-1185">Reference proteome</keyword>
<dbReference type="GO" id="GO:0006364">
    <property type="term" value="P:rRNA processing"/>
    <property type="evidence" value="ECO:0007669"/>
    <property type="project" value="UniProtKB-KW"/>
</dbReference>
<evidence type="ECO:0000256" key="2">
    <source>
        <dbReference type="ARBA" id="ARBA00022552"/>
    </source>
</evidence>
<comment type="similarity">
    <text evidence="1">Belongs to the TSR2 family.</text>
</comment>
<dbReference type="Proteomes" id="UP000059188">
    <property type="component" value="Unassembled WGS sequence"/>
</dbReference>
<dbReference type="Pfam" id="PF10273">
    <property type="entry name" value="WGG"/>
    <property type="match status" value="1"/>
</dbReference>
<feature type="compositionally biased region" description="Acidic residues" evidence="3">
    <location>
        <begin position="137"/>
        <end position="149"/>
    </location>
</feature>
<organism evidence="4 5">
    <name type="scientific">Thanatephorus cucumeris (strain AG1-IB / isolate 7/3/14)</name>
    <name type="common">Lettuce bottom rot fungus</name>
    <name type="synonym">Rhizoctonia solani</name>
    <dbReference type="NCBI Taxonomy" id="1108050"/>
    <lineage>
        <taxon>Eukaryota</taxon>
        <taxon>Fungi</taxon>
        <taxon>Dikarya</taxon>
        <taxon>Basidiomycota</taxon>
        <taxon>Agaricomycotina</taxon>
        <taxon>Agaricomycetes</taxon>
        <taxon>Cantharellales</taxon>
        <taxon>Ceratobasidiaceae</taxon>
        <taxon>Rhizoctonia</taxon>
        <taxon>Rhizoctonia solani AG-1</taxon>
    </lineage>
</organism>